<feature type="chain" id="PRO_5037987026" evidence="1">
    <location>
        <begin position="22"/>
        <end position="217"/>
    </location>
</feature>
<reference evidence="2" key="1">
    <citation type="submission" date="2017-10" db="EMBL/GenBank/DDBJ databases">
        <title>Whole genome sequencing of members of genus Pseudoxanthomonas.</title>
        <authorList>
            <person name="Kumar S."/>
            <person name="Bansal K."/>
            <person name="Kaur A."/>
            <person name="Patil P."/>
            <person name="Sharma S."/>
            <person name="Patil P.B."/>
        </authorList>
    </citation>
    <scope>NUCLEOTIDE SEQUENCE</scope>
    <source>
        <strain evidence="2">DSM 22914</strain>
    </source>
</reference>
<feature type="signal peptide" evidence="1">
    <location>
        <begin position="1"/>
        <end position="21"/>
    </location>
</feature>
<dbReference type="AlphaFoldDB" id="A0A921NSW9"/>
<evidence type="ECO:0000313" key="3">
    <source>
        <dbReference type="Proteomes" id="UP000717981"/>
    </source>
</evidence>
<protein>
    <submittedName>
        <fullName evidence="2">Fatty acyl CoA synthetase</fullName>
    </submittedName>
</protein>
<dbReference type="Proteomes" id="UP000717981">
    <property type="component" value="Unassembled WGS sequence"/>
</dbReference>
<dbReference type="InterPro" id="IPR004564">
    <property type="entry name" value="OM_lipoprot_carrier_LolA-like"/>
</dbReference>
<gene>
    <name evidence="2" type="ORF">CR938_07775</name>
</gene>
<evidence type="ECO:0000256" key="1">
    <source>
        <dbReference type="SAM" id="SignalP"/>
    </source>
</evidence>
<sequence>MPRPIPRLLALLLAAAPPCAAAEDGAPAVDAAWIVQAVARPAPSRTAFVELRSSPMLRQPLRLEGEYRREADGRLVRQVHAPYAETTTLEDGQATVERAGRAPRRIALARAPGLAAGRNGFGALLAGDAERLQQHYTLHAEGGRQRWTLALVPRDPRLAASLARIVLHGRGAELRCVESRPVKGEPQRTLLAGAAAEAAGVTDATALAALCRGDAAR</sequence>
<comment type="caution">
    <text evidence="2">The sequence shown here is derived from an EMBL/GenBank/DDBJ whole genome shotgun (WGS) entry which is preliminary data.</text>
</comment>
<dbReference type="Gene3D" id="2.50.20.10">
    <property type="entry name" value="Lipoprotein localisation LolA/LolB/LppX"/>
    <property type="match status" value="1"/>
</dbReference>
<keyword evidence="1" id="KW-0732">Signal</keyword>
<proteinExistence type="predicted"/>
<dbReference type="RefSeq" id="WP_162124463.1">
    <property type="nucleotide sequence ID" value="NZ_PDWK01000031.1"/>
</dbReference>
<dbReference type="OrthoDB" id="6165143at2"/>
<dbReference type="EMBL" id="PDWK01000031">
    <property type="protein sequence ID" value="KAF1688947.1"/>
    <property type="molecule type" value="Genomic_DNA"/>
</dbReference>
<evidence type="ECO:0000313" key="2">
    <source>
        <dbReference type="EMBL" id="KAF1688947.1"/>
    </source>
</evidence>
<name>A0A921NSW9_9GAMM</name>
<keyword evidence="3" id="KW-1185">Reference proteome</keyword>
<organism evidence="2 3">
    <name type="scientific">Pseudoxanthomonas taiwanensis</name>
    <dbReference type="NCBI Taxonomy" id="176598"/>
    <lineage>
        <taxon>Bacteria</taxon>
        <taxon>Pseudomonadati</taxon>
        <taxon>Pseudomonadota</taxon>
        <taxon>Gammaproteobacteria</taxon>
        <taxon>Lysobacterales</taxon>
        <taxon>Lysobacteraceae</taxon>
        <taxon>Pseudoxanthomonas</taxon>
    </lineage>
</organism>
<accession>A0A921NSW9</accession>
<dbReference type="Pfam" id="PF19574">
    <property type="entry name" value="LolA_3"/>
    <property type="match status" value="1"/>
</dbReference>